<evidence type="ECO:0000313" key="5">
    <source>
        <dbReference type="EMBL" id="MDA2804314.1"/>
    </source>
</evidence>
<dbReference type="SMART" id="SM00822">
    <property type="entry name" value="PKS_KR"/>
    <property type="match status" value="1"/>
</dbReference>
<dbReference type="InterPro" id="IPR057326">
    <property type="entry name" value="KR_dom"/>
</dbReference>
<dbReference type="SUPFAM" id="SSF51735">
    <property type="entry name" value="NAD(P)-binding Rossmann-fold domains"/>
    <property type="match status" value="1"/>
</dbReference>
<dbReference type="PRINTS" id="PR00080">
    <property type="entry name" value="SDRFAMILY"/>
</dbReference>
<gene>
    <name evidence="5" type="ORF">O4U47_07295</name>
</gene>
<sequence>MDEPNVRLDGLAAAVTGAGRGLGRAHALALADGGARVLVADLQGADEVAAEIRDRGGTARALGGDAAADGAGRRLLSAAEEHYGRLDVLVNNAGVVRDRMLFNMDEADWDAVVRTHLRGHFLASRAAAAHWRARSKREGGPVHGRIVNTASEAFLLGSPGQPNYAAAKAGIAALTTATAQALRRYGATANAICPRARTAMTAEVFGPPPQDGPDPLAPDHVSPLVAYLASPAAAGVTGQVFLVHGGVIGVLRPPEIGPVLRADASGGWSGPGEVARAVGGADLPPHGFTTPEAASLA</sequence>
<dbReference type="Pfam" id="PF00106">
    <property type="entry name" value="adh_short"/>
    <property type="match status" value="1"/>
</dbReference>
<dbReference type="Gene3D" id="3.40.50.720">
    <property type="entry name" value="NAD(P)-binding Rossmann-like Domain"/>
    <property type="match status" value="1"/>
</dbReference>
<keyword evidence="6" id="KW-1185">Reference proteome</keyword>
<dbReference type="PANTHER" id="PTHR45024">
    <property type="entry name" value="DEHYDROGENASES, SHORT CHAIN"/>
    <property type="match status" value="1"/>
</dbReference>
<evidence type="ECO:0000256" key="3">
    <source>
        <dbReference type="RuleBase" id="RU000363"/>
    </source>
</evidence>
<comment type="caution">
    <text evidence="5">The sequence shown here is derived from an EMBL/GenBank/DDBJ whole genome shotgun (WGS) entry which is preliminary data.</text>
</comment>
<reference evidence="5" key="1">
    <citation type="submission" date="2023-01" db="EMBL/GenBank/DDBJ databases">
        <title>Draft genome sequence of Nocardiopsis sp. LSu2-4 isolated from halophytes.</title>
        <authorList>
            <person name="Duangmal K."/>
            <person name="Chantavorakit T."/>
        </authorList>
    </citation>
    <scope>NUCLEOTIDE SEQUENCE</scope>
    <source>
        <strain evidence="5">LSu2-4</strain>
    </source>
</reference>
<dbReference type="RefSeq" id="WP_270676850.1">
    <property type="nucleotide sequence ID" value="NZ_JAQFWP010000010.1"/>
</dbReference>
<evidence type="ECO:0000256" key="1">
    <source>
        <dbReference type="ARBA" id="ARBA00006484"/>
    </source>
</evidence>
<dbReference type="InterPro" id="IPR036291">
    <property type="entry name" value="NAD(P)-bd_dom_sf"/>
</dbReference>
<evidence type="ECO:0000256" key="2">
    <source>
        <dbReference type="ARBA" id="ARBA00023002"/>
    </source>
</evidence>
<feature type="domain" description="Ketoreductase" evidence="4">
    <location>
        <begin position="14"/>
        <end position="221"/>
    </location>
</feature>
<organism evidence="5 6">
    <name type="scientific">Nocardiopsis suaedae</name>
    <dbReference type="NCBI Taxonomy" id="3018444"/>
    <lineage>
        <taxon>Bacteria</taxon>
        <taxon>Bacillati</taxon>
        <taxon>Actinomycetota</taxon>
        <taxon>Actinomycetes</taxon>
        <taxon>Streptosporangiales</taxon>
        <taxon>Nocardiopsidaceae</taxon>
        <taxon>Nocardiopsis</taxon>
    </lineage>
</organism>
<evidence type="ECO:0000313" key="6">
    <source>
        <dbReference type="Proteomes" id="UP001165685"/>
    </source>
</evidence>
<keyword evidence="2" id="KW-0560">Oxidoreductase</keyword>
<dbReference type="PRINTS" id="PR00081">
    <property type="entry name" value="GDHRDH"/>
</dbReference>
<dbReference type="PANTHER" id="PTHR45024:SF2">
    <property type="entry name" value="SCP2 DOMAIN-CONTAINING PROTEIN"/>
    <property type="match status" value="1"/>
</dbReference>
<dbReference type="InterPro" id="IPR020904">
    <property type="entry name" value="Sc_DH/Rdtase_CS"/>
</dbReference>
<dbReference type="Proteomes" id="UP001165685">
    <property type="component" value="Unassembled WGS sequence"/>
</dbReference>
<accession>A0ABT4THZ7</accession>
<proteinExistence type="inferred from homology"/>
<evidence type="ECO:0000259" key="4">
    <source>
        <dbReference type="SMART" id="SM00822"/>
    </source>
</evidence>
<dbReference type="EMBL" id="JAQFWP010000010">
    <property type="protein sequence ID" value="MDA2804314.1"/>
    <property type="molecule type" value="Genomic_DNA"/>
</dbReference>
<dbReference type="PROSITE" id="PS00061">
    <property type="entry name" value="ADH_SHORT"/>
    <property type="match status" value="1"/>
</dbReference>
<comment type="similarity">
    <text evidence="1 3">Belongs to the short-chain dehydrogenases/reductases (SDR) family.</text>
</comment>
<protein>
    <submittedName>
        <fullName evidence="5">SDR family NAD(P)-dependent oxidoreductase</fullName>
    </submittedName>
</protein>
<name>A0ABT4THZ7_9ACTN</name>
<dbReference type="InterPro" id="IPR002347">
    <property type="entry name" value="SDR_fam"/>
</dbReference>
<dbReference type="InterPro" id="IPR051687">
    <property type="entry name" value="Peroxisomal_Beta-Oxidation"/>
</dbReference>